<keyword evidence="8" id="KW-1185">Reference proteome</keyword>
<evidence type="ECO:0000256" key="2">
    <source>
        <dbReference type="ARBA" id="ARBA00022723"/>
    </source>
</evidence>
<keyword evidence="5" id="KW-0411">Iron-sulfur</keyword>
<keyword evidence="2" id="KW-0479">Metal-binding</keyword>
<dbReference type="InterPro" id="IPR002888">
    <property type="entry name" value="2Fe-2S-bd"/>
</dbReference>
<evidence type="ECO:0000256" key="5">
    <source>
        <dbReference type="ARBA" id="ARBA00023014"/>
    </source>
</evidence>
<name>A0ABP8HI92_9BURK</name>
<dbReference type="Pfam" id="PF01799">
    <property type="entry name" value="Fer2_2"/>
    <property type="match status" value="1"/>
</dbReference>
<dbReference type="InterPro" id="IPR051452">
    <property type="entry name" value="Diverse_Oxidoreductases"/>
</dbReference>
<dbReference type="InterPro" id="IPR001041">
    <property type="entry name" value="2Fe-2S_ferredoxin-type"/>
</dbReference>
<dbReference type="InterPro" id="IPR012675">
    <property type="entry name" value="Beta-grasp_dom_sf"/>
</dbReference>
<evidence type="ECO:0000256" key="1">
    <source>
        <dbReference type="ARBA" id="ARBA00022714"/>
    </source>
</evidence>
<dbReference type="CDD" id="cd00207">
    <property type="entry name" value="fer2"/>
    <property type="match status" value="1"/>
</dbReference>
<accession>A0ABP8HI92</accession>
<dbReference type="EMBL" id="BAABFO010000022">
    <property type="protein sequence ID" value="GAA4339520.1"/>
    <property type="molecule type" value="Genomic_DNA"/>
</dbReference>
<dbReference type="Proteomes" id="UP001501671">
    <property type="component" value="Unassembled WGS sequence"/>
</dbReference>
<dbReference type="PANTHER" id="PTHR44379:SF8">
    <property type="entry name" value="XANTHINE DEHYDROGENASE IRON-SULFUR-BINDING SUBUNIT XDHC-RELATED"/>
    <property type="match status" value="1"/>
</dbReference>
<dbReference type="InterPro" id="IPR006058">
    <property type="entry name" value="2Fe2S_fd_BS"/>
</dbReference>
<evidence type="ECO:0000313" key="7">
    <source>
        <dbReference type="EMBL" id="GAA4339520.1"/>
    </source>
</evidence>
<evidence type="ECO:0000256" key="3">
    <source>
        <dbReference type="ARBA" id="ARBA00023002"/>
    </source>
</evidence>
<dbReference type="PROSITE" id="PS00197">
    <property type="entry name" value="2FE2S_FER_1"/>
    <property type="match status" value="1"/>
</dbReference>
<dbReference type="Gene3D" id="3.10.20.30">
    <property type="match status" value="1"/>
</dbReference>
<feature type="domain" description="2Fe-2S ferredoxin-type" evidence="6">
    <location>
        <begin position="13"/>
        <end position="89"/>
    </location>
</feature>
<evidence type="ECO:0000313" key="8">
    <source>
        <dbReference type="Proteomes" id="UP001501671"/>
    </source>
</evidence>
<sequence length="170" mass="18160">MQEQIELTAQDQVELAFDVNGEPVRARVEARLTLADFLRERLALTGTHVGCEHGVCGACTVQLDGDPVRACLMFAAQANGRRVTTIEGLAPAGGMTPLQRRFCEHHAMQCGFCTPGMILTADAFLRRVPRPTAQQAREALSGNICRCTGYVPIVEAVLAAAQDGPAGEAP</sequence>
<keyword evidence="4" id="KW-0408">Iron</keyword>
<protein>
    <submittedName>
        <fullName evidence="7">(2Fe-2S)-binding protein</fullName>
    </submittedName>
</protein>
<keyword evidence="3" id="KW-0560">Oxidoreductase</keyword>
<dbReference type="PANTHER" id="PTHR44379">
    <property type="entry name" value="OXIDOREDUCTASE WITH IRON-SULFUR SUBUNIT"/>
    <property type="match status" value="1"/>
</dbReference>
<organism evidence="7 8">
    <name type="scientific">Pigmentiphaga soli</name>
    <dbReference type="NCBI Taxonomy" id="1007095"/>
    <lineage>
        <taxon>Bacteria</taxon>
        <taxon>Pseudomonadati</taxon>
        <taxon>Pseudomonadota</taxon>
        <taxon>Betaproteobacteria</taxon>
        <taxon>Burkholderiales</taxon>
        <taxon>Alcaligenaceae</taxon>
        <taxon>Pigmentiphaga</taxon>
    </lineage>
</organism>
<dbReference type="PROSITE" id="PS51085">
    <property type="entry name" value="2FE2S_FER_2"/>
    <property type="match status" value="1"/>
</dbReference>
<comment type="caution">
    <text evidence="7">The sequence shown here is derived from an EMBL/GenBank/DDBJ whole genome shotgun (WGS) entry which is preliminary data.</text>
</comment>
<dbReference type="InterPro" id="IPR036010">
    <property type="entry name" value="2Fe-2S_ferredoxin-like_sf"/>
</dbReference>
<evidence type="ECO:0000256" key="4">
    <source>
        <dbReference type="ARBA" id="ARBA00023004"/>
    </source>
</evidence>
<dbReference type="Gene3D" id="1.10.150.120">
    <property type="entry name" value="[2Fe-2S]-binding domain"/>
    <property type="match status" value="1"/>
</dbReference>
<gene>
    <name evidence="7" type="ORF">GCM10023144_37880</name>
</gene>
<dbReference type="SUPFAM" id="SSF47741">
    <property type="entry name" value="CO dehydrogenase ISP C-domain like"/>
    <property type="match status" value="1"/>
</dbReference>
<keyword evidence="1" id="KW-0001">2Fe-2S</keyword>
<dbReference type="Pfam" id="PF00111">
    <property type="entry name" value="Fer2"/>
    <property type="match status" value="1"/>
</dbReference>
<dbReference type="InterPro" id="IPR036884">
    <property type="entry name" value="2Fe-2S-bd_dom_sf"/>
</dbReference>
<reference evidence="8" key="1">
    <citation type="journal article" date="2019" name="Int. J. Syst. Evol. Microbiol.">
        <title>The Global Catalogue of Microorganisms (GCM) 10K type strain sequencing project: providing services to taxonomists for standard genome sequencing and annotation.</title>
        <authorList>
            <consortium name="The Broad Institute Genomics Platform"/>
            <consortium name="The Broad Institute Genome Sequencing Center for Infectious Disease"/>
            <person name="Wu L."/>
            <person name="Ma J."/>
        </authorList>
    </citation>
    <scope>NUCLEOTIDE SEQUENCE [LARGE SCALE GENOMIC DNA]</scope>
    <source>
        <strain evidence="8">JCM 17666</strain>
    </source>
</reference>
<proteinExistence type="predicted"/>
<evidence type="ECO:0000259" key="6">
    <source>
        <dbReference type="PROSITE" id="PS51085"/>
    </source>
</evidence>
<dbReference type="SUPFAM" id="SSF54292">
    <property type="entry name" value="2Fe-2S ferredoxin-like"/>
    <property type="match status" value="1"/>
</dbReference>